<dbReference type="Proteomes" id="UP000516764">
    <property type="component" value="Chromosome"/>
</dbReference>
<dbReference type="Pfam" id="PF01807">
    <property type="entry name" value="Zn_ribbon_DnaG"/>
    <property type="match status" value="1"/>
</dbReference>
<dbReference type="Pfam" id="PF13155">
    <property type="entry name" value="Toprim_2"/>
    <property type="match status" value="1"/>
</dbReference>
<dbReference type="EMBL" id="CP061813">
    <property type="protein sequence ID" value="QOD61029.1"/>
    <property type="molecule type" value="Genomic_DNA"/>
</dbReference>
<dbReference type="Gene3D" id="3.90.580.10">
    <property type="entry name" value="Zinc finger, CHC2-type domain"/>
    <property type="match status" value="1"/>
</dbReference>
<sequence>MNCKKAKQIDLASYLKKQGFKTGKTYTKDIWFYSPFRNNEKTPSFKIDINKNVWYDFGEGIGGTIIDFIMKYNNCSIKEALIILSENTFPVHQQKKTVINETIPTYSIKKVTELNNQKLLDYVSNRKINLQFAKRFCFQVHYSFSNGNEIFGIGFMNDSGGLEITNIISENFRKICLGKKEITTINNNSKIVSIFESWSDFLSYLTIKKQIPKENFIILNSTSMVSKVTNLLIDYDTIKLFFDNDNAGNKATAYLKMKFKNSIIDNRIHYKNYNDLNEYLTNIKQ</sequence>
<dbReference type="GO" id="GO:0006269">
    <property type="term" value="P:DNA replication, synthesis of primer"/>
    <property type="evidence" value="ECO:0007669"/>
    <property type="project" value="TreeGrafter"/>
</dbReference>
<dbReference type="PANTHER" id="PTHR30313:SF2">
    <property type="entry name" value="DNA PRIMASE"/>
    <property type="match status" value="1"/>
</dbReference>
<dbReference type="OrthoDB" id="8536512at2"/>
<dbReference type="Gene3D" id="3.40.1360.10">
    <property type="match status" value="1"/>
</dbReference>
<dbReference type="SUPFAM" id="SSF57783">
    <property type="entry name" value="Zinc beta-ribbon"/>
    <property type="match status" value="1"/>
</dbReference>
<organism evidence="5 6">
    <name type="scientific">Polaribacter haliotis</name>
    <dbReference type="NCBI Taxonomy" id="1888915"/>
    <lineage>
        <taxon>Bacteria</taxon>
        <taxon>Pseudomonadati</taxon>
        <taxon>Bacteroidota</taxon>
        <taxon>Flavobacteriia</taxon>
        <taxon>Flavobacteriales</taxon>
        <taxon>Flavobacteriaceae</taxon>
    </lineage>
</organism>
<keyword evidence="1" id="KW-0479">Metal-binding</keyword>
<dbReference type="SMART" id="SM00400">
    <property type="entry name" value="ZnF_CHCC"/>
    <property type="match status" value="1"/>
</dbReference>
<dbReference type="KEGG" id="phal:H9I45_00905"/>
<dbReference type="GO" id="GO:0003899">
    <property type="term" value="F:DNA-directed RNA polymerase activity"/>
    <property type="evidence" value="ECO:0007669"/>
    <property type="project" value="InterPro"/>
</dbReference>
<reference evidence="5 6" key="1">
    <citation type="journal article" date="2016" name="Int. J. Syst. Evol. Microbiol.">
        <title>Polaribacter haliotis sp. nov., isolated from the gut of abalone Haliotis discus hannai.</title>
        <authorList>
            <person name="Kim Y.O."/>
            <person name="Park I.S."/>
            <person name="Park S."/>
            <person name="Nam B.H."/>
            <person name="Park J.M."/>
            <person name="Kim D.G."/>
            <person name="Yoon J.H."/>
        </authorList>
    </citation>
    <scope>NUCLEOTIDE SEQUENCE [LARGE SCALE GENOMIC DNA]</scope>
    <source>
        <strain evidence="5 6">KCTC 52418</strain>
    </source>
</reference>
<name>A0A7L8AGU6_9FLAO</name>
<evidence type="ECO:0000256" key="2">
    <source>
        <dbReference type="ARBA" id="ARBA00022771"/>
    </source>
</evidence>
<keyword evidence="2" id="KW-0863">Zinc-finger</keyword>
<accession>A0A7L8AGU6</accession>
<keyword evidence="6" id="KW-1185">Reference proteome</keyword>
<protein>
    <submittedName>
        <fullName evidence="5">Toprim domain-containing protein</fullName>
    </submittedName>
</protein>
<evidence type="ECO:0000313" key="6">
    <source>
        <dbReference type="Proteomes" id="UP000516764"/>
    </source>
</evidence>
<dbReference type="GO" id="GO:0008270">
    <property type="term" value="F:zinc ion binding"/>
    <property type="evidence" value="ECO:0007669"/>
    <property type="project" value="UniProtKB-KW"/>
</dbReference>
<dbReference type="AlphaFoldDB" id="A0A7L8AGU6"/>
<keyword evidence="3" id="KW-0862">Zinc</keyword>
<feature type="domain" description="Zinc finger CHC2-type" evidence="4">
    <location>
        <begin position="39"/>
        <end position="85"/>
    </location>
</feature>
<evidence type="ECO:0000259" key="4">
    <source>
        <dbReference type="SMART" id="SM00400"/>
    </source>
</evidence>
<evidence type="ECO:0000313" key="5">
    <source>
        <dbReference type="EMBL" id="QOD61029.1"/>
    </source>
</evidence>
<gene>
    <name evidence="5" type="ORF">H9I45_00905</name>
</gene>
<dbReference type="GO" id="GO:0005737">
    <property type="term" value="C:cytoplasm"/>
    <property type="evidence" value="ECO:0007669"/>
    <property type="project" value="TreeGrafter"/>
</dbReference>
<dbReference type="InterPro" id="IPR050219">
    <property type="entry name" value="DnaG_primase"/>
</dbReference>
<dbReference type="RefSeq" id="WP_088355050.1">
    <property type="nucleotide sequence ID" value="NZ_CP061813.1"/>
</dbReference>
<dbReference type="GO" id="GO:0003677">
    <property type="term" value="F:DNA binding"/>
    <property type="evidence" value="ECO:0007669"/>
    <property type="project" value="InterPro"/>
</dbReference>
<evidence type="ECO:0000256" key="3">
    <source>
        <dbReference type="ARBA" id="ARBA00022833"/>
    </source>
</evidence>
<evidence type="ECO:0000256" key="1">
    <source>
        <dbReference type="ARBA" id="ARBA00022723"/>
    </source>
</evidence>
<dbReference type="PANTHER" id="PTHR30313">
    <property type="entry name" value="DNA PRIMASE"/>
    <property type="match status" value="1"/>
</dbReference>
<proteinExistence type="predicted"/>
<dbReference type="InterPro" id="IPR002694">
    <property type="entry name" value="Znf_CHC2"/>
</dbReference>
<dbReference type="InterPro" id="IPR036977">
    <property type="entry name" value="DNA_primase_Znf_CHC2"/>
</dbReference>